<feature type="transmembrane region" description="Helical" evidence="1">
    <location>
        <begin position="577"/>
        <end position="600"/>
    </location>
</feature>
<dbReference type="AlphaFoldDB" id="A0A0G0AS24"/>
<accession>A0A0G0AS24</accession>
<keyword evidence="1" id="KW-0812">Transmembrane</keyword>
<organism evidence="2 3">
    <name type="scientific">Candidatus Gottesmanbacteria bacterium GW2011_GWA1_34_13</name>
    <dbReference type="NCBI Taxonomy" id="1618434"/>
    <lineage>
        <taxon>Bacteria</taxon>
        <taxon>Candidatus Gottesmaniibacteriota</taxon>
    </lineage>
</organism>
<protein>
    <submittedName>
        <fullName evidence="2">Uncharacterized protein</fullName>
    </submittedName>
</protein>
<feature type="transmembrane region" description="Helical" evidence="1">
    <location>
        <begin position="317"/>
        <end position="338"/>
    </location>
</feature>
<feature type="transmembrane region" description="Helical" evidence="1">
    <location>
        <begin position="192"/>
        <end position="213"/>
    </location>
</feature>
<feature type="transmembrane region" description="Helical" evidence="1">
    <location>
        <begin position="58"/>
        <end position="78"/>
    </location>
</feature>
<feature type="transmembrane region" description="Helical" evidence="1">
    <location>
        <begin position="114"/>
        <end position="135"/>
    </location>
</feature>
<feature type="transmembrane region" description="Helical" evidence="1">
    <location>
        <begin position="474"/>
        <end position="492"/>
    </location>
</feature>
<reference evidence="2 3" key="1">
    <citation type="journal article" date="2015" name="Nature">
        <title>rRNA introns, odd ribosomes, and small enigmatic genomes across a large radiation of phyla.</title>
        <authorList>
            <person name="Brown C.T."/>
            <person name="Hug L.A."/>
            <person name="Thomas B.C."/>
            <person name="Sharon I."/>
            <person name="Castelle C.J."/>
            <person name="Singh A."/>
            <person name="Wilkins M.J."/>
            <person name="Williams K.H."/>
            <person name="Banfield J.F."/>
        </authorList>
    </citation>
    <scope>NUCLEOTIDE SEQUENCE [LARGE SCALE GENOMIC DNA]</scope>
</reference>
<evidence type="ECO:0000313" key="2">
    <source>
        <dbReference type="EMBL" id="KKP59833.1"/>
    </source>
</evidence>
<feature type="transmembrane region" description="Helical" evidence="1">
    <location>
        <begin position="447"/>
        <end position="468"/>
    </location>
</feature>
<gene>
    <name evidence="2" type="ORF">UR52_C0002G0061</name>
</gene>
<dbReference type="STRING" id="1618434.UR52_C0002G0061"/>
<proteinExistence type="predicted"/>
<evidence type="ECO:0000313" key="3">
    <source>
        <dbReference type="Proteomes" id="UP000034176"/>
    </source>
</evidence>
<name>A0A0G0AS24_9BACT</name>
<sequence length="608" mass="70461">MVNLGDFELLLLTKQDIIIFESMSFLGLVFILSVIFCNLYFIGRGWVESLPLNLPEKFGLGLGISLILLYLIGLGVYILNLPQIVYDFCLGLLIIISIFKLWQKQYDFKADFIYLVIFFSGFLALVSIQGMLPVYTGSFWYFDWWEHFQRSTFFLNRLPLNTQFGPYLLTARPPLFNIVSGFLMGIFGNTYWIYQIIATFLNCLVILPCWLITNHFTQNKYPKRIFLLITIILLFNPSFVIEATFNWTKNLSYFFLLSGFYLFLRFRQGSHRYYLYLSALFLGSAILTHYSVIPYITMMSIDLLIQFLIARKINLKLLINWTSIIIVFCSSWFIWASANFGLYQTFLGNTSYEWQKNFTFSQRINKDVSNLKKSILPVLSPQYIQLIVKQENPLVILYDGQFALYASTLSGQISITLSAVLFIWLIKSLINILKNRIKFNVKNFIRSASFIPIFVFVGGSLLSMITIPNLETTGFAQLTLIPLSLFLICLVITKIIELSSNKKYRLVSLIIIGLSIEAIFGIFLRIWVSSRDLNPEFLLKNEKSSEIVHWLPVHMDNYNLKQDKQLVFLSDKYSSNISVFLVLITLGYLGGIIYLIRILAMNNRKNNY</sequence>
<keyword evidence="1" id="KW-0472">Membrane</keyword>
<feature type="transmembrane region" description="Helical" evidence="1">
    <location>
        <begin position="402"/>
        <end position="426"/>
    </location>
</feature>
<comment type="caution">
    <text evidence="2">The sequence shown here is derived from an EMBL/GenBank/DDBJ whole genome shotgun (WGS) entry which is preliminary data.</text>
</comment>
<dbReference type="Proteomes" id="UP000034176">
    <property type="component" value="Unassembled WGS sequence"/>
</dbReference>
<feature type="transmembrane region" description="Helical" evidence="1">
    <location>
        <begin position="271"/>
        <end position="287"/>
    </location>
</feature>
<feature type="transmembrane region" description="Helical" evidence="1">
    <location>
        <begin position="504"/>
        <end position="528"/>
    </location>
</feature>
<feature type="transmembrane region" description="Helical" evidence="1">
    <location>
        <begin position="225"/>
        <end position="241"/>
    </location>
</feature>
<keyword evidence="1" id="KW-1133">Transmembrane helix</keyword>
<feature type="transmembrane region" description="Helical" evidence="1">
    <location>
        <begin position="84"/>
        <end position="102"/>
    </location>
</feature>
<dbReference type="EMBL" id="LBPN01000002">
    <property type="protein sequence ID" value="KKP59833.1"/>
    <property type="molecule type" value="Genomic_DNA"/>
</dbReference>
<feature type="transmembrane region" description="Helical" evidence="1">
    <location>
        <begin position="17"/>
        <end position="42"/>
    </location>
</feature>
<evidence type="ECO:0000256" key="1">
    <source>
        <dbReference type="SAM" id="Phobius"/>
    </source>
</evidence>